<evidence type="ECO:0000313" key="3">
    <source>
        <dbReference type="EMBL" id="KAB5518275.1"/>
    </source>
</evidence>
<dbReference type="AlphaFoldDB" id="A0A5N5JM19"/>
<name>A0A5N5JM19_PANHP</name>
<reference evidence="3 4" key="1">
    <citation type="submission" date="2019-06" db="EMBL/GenBank/DDBJ databases">
        <title>A chromosome-scale genome assembly of the striped catfish, Pangasianodon hypophthalmus.</title>
        <authorList>
            <person name="Wen M."/>
            <person name="Zahm M."/>
            <person name="Roques C."/>
            <person name="Cabau C."/>
            <person name="Klopp C."/>
            <person name="Donnadieu C."/>
            <person name="Jouanno E."/>
            <person name="Avarre J.-C."/>
            <person name="Campet M."/>
            <person name="Ha T.T.T."/>
            <person name="Dugue R."/>
            <person name="Lampietro C."/>
            <person name="Louis A."/>
            <person name="Herpin A."/>
            <person name="Echchiki A."/>
            <person name="Berthelot C."/>
            <person name="Parey E."/>
            <person name="Roest-Crollius H."/>
            <person name="Braasch I."/>
            <person name="Postlethwait J."/>
            <person name="Bobe J."/>
            <person name="Montfort J."/>
            <person name="Bouchez O."/>
            <person name="Begum T."/>
            <person name="Schartl M."/>
            <person name="Guiguen Y."/>
        </authorList>
    </citation>
    <scope>NUCLEOTIDE SEQUENCE [LARGE SCALE GENOMIC DNA]</scope>
    <source>
        <strain evidence="3 4">Indonesia</strain>
        <tissue evidence="3">Blood</tissue>
    </source>
</reference>
<dbReference type="EMBL" id="VFJC01000029">
    <property type="protein sequence ID" value="KAB5518275.1"/>
    <property type="molecule type" value="Genomic_DNA"/>
</dbReference>
<protein>
    <recommendedName>
        <fullName evidence="5">Secretory calcium-binding phosphoprotein 9</fullName>
    </recommendedName>
</protein>
<organism evidence="3 4">
    <name type="scientific">Pangasianodon hypophthalmus</name>
    <name type="common">Striped catfish</name>
    <name type="synonym">Helicophagus hypophthalmus</name>
    <dbReference type="NCBI Taxonomy" id="310915"/>
    <lineage>
        <taxon>Eukaryota</taxon>
        <taxon>Metazoa</taxon>
        <taxon>Chordata</taxon>
        <taxon>Craniata</taxon>
        <taxon>Vertebrata</taxon>
        <taxon>Euteleostomi</taxon>
        <taxon>Actinopterygii</taxon>
        <taxon>Neopterygii</taxon>
        <taxon>Teleostei</taxon>
        <taxon>Ostariophysi</taxon>
        <taxon>Siluriformes</taxon>
        <taxon>Pangasiidae</taxon>
        <taxon>Pangasianodon</taxon>
    </lineage>
</organism>
<keyword evidence="2" id="KW-0732">Signal</keyword>
<dbReference type="PROSITE" id="PS51257">
    <property type="entry name" value="PROKAR_LIPOPROTEIN"/>
    <property type="match status" value="1"/>
</dbReference>
<dbReference type="Proteomes" id="UP000327468">
    <property type="component" value="Chromosome 28"/>
</dbReference>
<feature type="signal peptide" evidence="2">
    <location>
        <begin position="1"/>
        <end position="19"/>
    </location>
</feature>
<comment type="caution">
    <text evidence="3">The sequence shown here is derived from an EMBL/GenBank/DDBJ whole genome shotgun (WGS) entry which is preliminary data.</text>
</comment>
<evidence type="ECO:0000313" key="4">
    <source>
        <dbReference type="Proteomes" id="UP000327468"/>
    </source>
</evidence>
<feature type="chain" id="PRO_5024385336" description="Secretory calcium-binding phosphoprotein 9" evidence="2">
    <location>
        <begin position="20"/>
        <end position="193"/>
    </location>
</feature>
<gene>
    <name evidence="3" type="ORF">PHYPO_G00163870</name>
</gene>
<evidence type="ECO:0000256" key="2">
    <source>
        <dbReference type="SAM" id="SignalP"/>
    </source>
</evidence>
<accession>A0A5N5JM19</accession>
<feature type="compositionally biased region" description="Polar residues" evidence="1">
    <location>
        <begin position="174"/>
        <end position="187"/>
    </location>
</feature>
<evidence type="ECO:0000256" key="1">
    <source>
        <dbReference type="SAM" id="MobiDB-lite"/>
    </source>
</evidence>
<feature type="region of interest" description="Disordered" evidence="1">
    <location>
        <begin position="137"/>
        <end position="193"/>
    </location>
</feature>
<keyword evidence="4" id="KW-1185">Reference proteome</keyword>
<proteinExistence type="predicted"/>
<sequence length="193" mass="19814">MKLFLFVAFLASAACMISAKKLLVVGGLNGGVVGLNPGVVGLNPGVVGLNPGVVGLNGGLLSPGLVVGGMNPALIGGGGAFIGQPPIAPMIPAIPPYMLQPQFGMPNAPQLPQQLPFQPNGGMPFLPPVNRQVVPPQQQAAGQMNPGGNGQQPQGDMPAGPAPRFRRALRWRMQDNSVAQVTRSPATTEHPDE</sequence>
<evidence type="ECO:0008006" key="5">
    <source>
        <dbReference type="Google" id="ProtNLM"/>
    </source>
</evidence>